<feature type="transmembrane region" description="Helical" evidence="1">
    <location>
        <begin position="71"/>
        <end position="91"/>
    </location>
</feature>
<dbReference type="RefSeq" id="WP_089370845.1">
    <property type="nucleotide sequence ID" value="NZ_BMEP01000001.1"/>
</dbReference>
<reference evidence="3 4" key="1">
    <citation type="submission" date="2017-06" db="EMBL/GenBank/DDBJ databases">
        <authorList>
            <person name="Kim H.J."/>
            <person name="Triplett B.A."/>
        </authorList>
    </citation>
    <scope>NUCLEOTIDE SEQUENCE [LARGE SCALE GENOMIC DNA]</scope>
    <source>
        <strain evidence="3 4">DSM 25597</strain>
    </source>
</reference>
<feature type="transmembrane region" description="Helical" evidence="1">
    <location>
        <begin position="106"/>
        <end position="126"/>
    </location>
</feature>
<dbReference type="Proteomes" id="UP000198379">
    <property type="component" value="Unassembled WGS sequence"/>
</dbReference>
<keyword evidence="3" id="KW-0808">Transferase</keyword>
<name>A0A238YHE3_9FLAO</name>
<keyword evidence="1" id="KW-0812">Transmembrane</keyword>
<keyword evidence="3" id="KW-0418">Kinase</keyword>
<evidence type="ECO:0000313" key="4">
    <source>
        <dbReference type="Proteomes" id="UP000198379"/>
    </source>
</evidence>
<organism evidence="3 4">
    <name type="scientific">Dokdonia pacifica</name>
    <dbReference type="NCBI Taxonomy" id="1627892"/>
    <lineage>
        <taxon>Bacteria</taxon>
        <taxon>Pseudomonadati</taxon>
        <taxon>Bacteroidota</taxon>
        <taxon>Flavobacteriia</taxon>
        <taxon>Flavobacteriales</taxon>
        <taxon>Flavobacteriaceae</taxon>
        <taxon>Dokdonia</taxon>
    </lineage>
</organism>
<dbReference type="AlphaFoldDB" id="A0A238YHE3"/>
<dbReference type="OrthoDB" id="9809908at2"/>
<proteinExistence type="predicted"/>
<keyword evidence="1" id="KW-0472">Membrane</keyword>
<dbReference type="EMBL" id="FZNY01000002">
    <property type="protein sequence ID" value="SNR70392.1"/>
    <property type="molecule type" value="Genomic_DNA"/>
</dbReference>
<feature type="domain" description="Signal transduction histidine kinase internal region" evidence="2">
    <location>
        <begin position="148"/>
        <end position="222"/>
    </location>
</feature>
<evidence type="ECO:0000259" key="2">
    <source>
        <dbReference type="Pfam" id="PF06580"/>
    </source>
</evidence>
<dbReference type="Gene3D" id="3.30.565.10">
    <property type="entry name" value="Histidine kinase-like ATPase, C-terminal domain"/>
    <property type="match status" value="1"/>
</dbReference>
<protein>
    <submittedName>
        <fullName evidence="3">Histidine kinase</fullName>
    </submittedName>
</protein>
<sequence length="336" mass="39280">MIQLSSRTIHTIKLLFNVGFITVIIFRLVKRAFDLLPDDALFFMTSDAVENFMSVLIAYMLYYYVFRLKRIWQKVVCITFFMIMLIGLAILKDIRIHDDVSANATFEYFTSFLGQTLLFYLLLHFVNKLDVFNYYKKIENELYTAREQLLRNQLHPHFLFNALNSLYSLSLKNSTETPEYILKLSSMMRYITDQTHLAKVPISMELDFIKKYITLEKMRFGNDAAIHMAIEGTITDEKLIEPLLLIPLVENAFKHGFYTNANDAFVKVEVNIANDHLIFSVKNNVPVKQHFQESKRIGKGLDNLKKRLQLLYPKDSTLDINTTENTYAIQLNIHLN</sequence>
<dbReference type="InterPro" id="IPR010559">
    <property type="entry name" value="Sig_transdc_His_kin_internal"/>
</dbReference>
<dbReference type="InterPro" id="IPR050640">
    <property type="entry name" value="Bact_2-comp_sensor_kinase"/>
</dbReference>
<evidence type="ECO:0000313" key="3">
    <source>
        <dbReference type="EMBL" id="SNR70392.1"/>
    </source>
</evidence>
<keyword evidence="4" id="KW-1185">Reference proteome</keyword>
<dbReference type="PANTHER" id="PTHR34220:SF7">
    <property type="entry name" value="SENSOR HISTIDINE KINASE YPDA"/>
    <property type="match status" value="1"/>
</dbReference>
<gene>
    <name evidence="3" type="ORF">SAMN06265376_10261</name>
</gene>
<dbReference type="InterPro" id="IPR036890">
    <property type="entry name" value="HATPase_C_sf"/>
</dbReference>
<feature type="transmembrane region" description="Helical" evidence="1">
    <location>
        <begin position="41"/>
        <end position="64"/>
    </location>
</feature>
<evidence type="ECO:0000256" key="1">
    <source>
        <dbReference type="SAM" id="Phobius"/>
    </source>
</evidence>
<dbReference type="GO" id="GO:0000155">
    <property type="term" value="F:phosphorelay sensor kinase activity"/>
    <property type="evidence" value="ECO:0007669"/>
    <property type="project" value="InterPro"/>
</dbReference>
<dbReference type="PANTHER" id="PTHR34220">
    <property type="entry name" value="SENSOR HISTIDINE KINASE YPDA"/>
    <property type="match status" value="1"/>
</dbReference>
<dbReference type="Pfam" id="PF06580">
    <property type="entry name" value="His_kinase"/>
    <property type="match status" value="1"/>
</dbReference>
<feature type="transmembrane region" description="Helical" evidence="1">
    <location>
        <begin position="12"/>
        <end position="29"/>
    </location>
</feature>
<keyword evidence="1" id="KW-1133">Transmembrane helix</keyword>
<accession>A0A238YHE3</accession>
<dbReference type="GO" id="GO:0016020">
    <property type="term" value="C:membrane"/>
    <property type="evidence" value="ECO:0007669"/>
    <property type="project" value="InterPro"/>
</dbReference>
<dbReference type="SUPFAM" id="SSF55874">
    <property type="entry name" value="ATPase domain of HSP90 chaperone/DNA topoisomerase II/histidine kinase"/>
    <property type="match status" value="1"/>
</dbReference>